<gene>
    <name evidence="1" type="ORF">CR201_G0034983</name>
</gene>
<proteinExistence type="predicted"/>
<dbReference type="PANTHER" id="PTHR12138">
    <property type="entry name" value="PRIMATE-EXPANDED PROTEIN FAMILY"/>
    <property type="match status" value="1"/>
</dbReference>
<dbReference type="PRINTS" id="PR02045">
    <property type="entry name" value="F138DOMAIN"/>
</dbReference>
<organism evidence="1">
    <name type="scientific">Pongo abelii</name>
    <name type="common">Sumatran orangutan</name>
    <name type="synonym">Pongo pygmaeus abelii</name>
    <dbReference type="NCBI Taxonomy" id="9601"/>
    <lineage>
        <taxon>Eukaryota</taxon>
        <taxon>Metazoa</taxon>
        <taxon>Chordata</taxon>
        <taxon>Craniata</taxon>
        <taxon>Vertebrata</taxon>
        <taxon>Euteleostomi</taxon>
        <taxon>Mammalia</taxon>
        <taxon>Eutheria</taxon>
        <taxon>Euarchontoglires</taxon>
        <taxon>Primates</taxon>
        <taxon>Haplorrhini</taxon>
        <taxon>Catarrhini</taxon>
        <taxon>Hominidae</taxon>
        <taxon>Pongo</taxon>
    </lineage>
</organism>
<accession>A0A2J8TGB1</accession>
<evidence type="ECO:0000313" key="1">
    <source>
        <dbReference type="EMBL" id="PNJ31984.1"/>
    </source>
</evidence>
<reference evidence="1" key="1">
    <citation type="submission" date="2017-12" db="EMBL/GenBank/DDBJ databases">
        <title>High-resolution comparative analysis of great ape genomes.</title>
        <authorList>
            <person name="Pollen A."/>
            <person name="Hastie A."/>
            <person name="Hormozdiari F."/>
            <person name="Dougherty M."/>
            <person name="Liu R."/>
            <person name="Chaisson M."/>
            <person name="Hoppe E."/>
            <person name="Hill C."/>
            <person name="Pang A."/>
            <person name="Hillier L."/>
            <person name="Baker C."/>
            <person name="Armstrong J."/>
            <person name="Shendure J."/>
            <person name="Paten B."/>
            <person name="Wilson R."/>
            <person name="Chao H."/>
            <person name="Schneider V."/>
            <person name="Ventura M."/>
            <person name="Kronenberg Z."/>
            <person name="Murali S."/>
            <person name="Gordon D."/>
            <person name="Cantsilieris S."/>
            <person name="Munson K."/>
            <person name="Nelson B."/>
            <person name="Raja A."/>
            <person name="Underwood J."/>
            <person name="Diekhans M."/>
            <person name="Fiddes I."/>
            <person name="Haussler D."/>
            <person name="Eichler E."/>
        </authorList>
    </citation>
    <scope>NUCLEOTIDE SEQUENCE [LARGE SCALE GENOMIC DNA]</scope>
    <source>
        <strain evidence="1">Susie</strain>
    </source>
</reference>
<sequence length="114" mass="12094">MGSRHSPASASGVGTWDRHCGSYLSSRHFERLRQEDQLKPGVKTSLGMRSCHVAQAGLELLSSNDPPTSASQSTGITCVSYPAQPRGAVVSPGGILREERDGGLTMLSRLVLNS</sequence>
<comment type="caution">
    <text evidence="1">The sequence shown here is derived from an EMBL/GenBank/DDBJ whole genome shotgun (WGS) entry which is preliminary data.</text>
</comment>
<dbReference type="EMBL" id="NDHI03003498">
    <property type="protein sequence ID" value="PNJ31984.1"/>
    <property type="molecule type" value="Genomic_DNA"/>
</dbReference>
<dbReference type="PANTHER" id="PTHR12138:SF162">
    <property type="entry name" value="CHROMOSOME UNDETERMINED SCAFFOLD_275, WHOLE GENOME SHOTGUN SEQUENCE"/>
    <property type="match status" value="1"/>
</dbReference>
<name>A0A2J8TGB1_PONAB</name>
<protein>
    <submittedName>
        <fullName evidence="1">Uncharacterized protein</fullName>
    </submittedName>
</protein>
<dbReference type="AlphaFoldDB" id="A0A2J8TGB1"/>